<keyword evidence="9" id="KW-0496">Mitochondrion</keyword>
<name>A0A0G4IR16_PLABS</name>
<evidence type="ECO:0000313" key="11">
    <source>
        <dbReference type="Proteomes" id="UP000290189"/>
    </source>
</evidence>
<dbReference type="GO" id="GO:0005929">
    <property type="term" value="C:cilium"/>
    <property type="evidence" value="ECO:0007669"/>
    <property type="project" value="UniProtKB-SubCell"/>
</dbReference>
<dbReference type="InterPro" id="IPR058952">
    <property type="entry name" value="Ig_CFAP47"/>
</dbReference>
<keyword evidence="3" id="KW-0963">Cytoplasm</keyword>
<dbReference type="InterPro" id="IPR053879">
    <property type="entry name" value="HYDIN_VesB_CFA65-like_Ig"/>
</dbReference>
<reference evidence="8 10" key="1">
    <citation type="submission" date="2015-02" db="EMBL/GenBank/DDBJ databases">
        <authorList>
            <person name="Chooi Y.-H."/>
        </authorList>
    </citation>
    <scope>NUCLEOTIDE SEQUENCE [LARGE SCALE GENOMIC DNA]</scope>
    <source>
        <strain evidence="8">E3</strain>
    </source>
</reference>
<feature type="domain" description="Calponin-homology (CH)" evidence="7">
    <location>
        <begin position="1564"/>
        <end position="1675"/>
    </location>
</feature>
<evidence type="ECO:0000256" key="3">
    <source>
        <dbReference type="ARBA" id="ARBA00022490"/>
    </source>
</evidence>
<evidence type="ECO:0000313" key="8">
    <source>
        <dbReference type="EMBL" id="CEO97586.1"/>
    </source>
</evidence>
<dbReference type="Gene3D" id="1.10.418.10">
    <property type="entry name" value="Calponin-like domain"/>
    <property type="match status" value="1"/>
</dbReference>
<dbReference type="InterPro" id="IPR056310">
    <property type="entry name" value="Ig-CFAP74_4th"/>
</dbReference>
<keyword evidence="5" id="KW-0966">Cell projection</keyword>
<reference evidence="9 11" key="2">
    <citation type="submission" date="2018-03" db="EMBL/GenBank/DDBJ databases">
        <authorList>
            <person name="Fogelqvist J."/>
        </authorList>
    </citation>
    <scope>NUCLEOTIDE SEQUENCE [LARGE SCALE GENOMIC DNA]</scope>
</reference>
<dbReference type="Pfam" id="PF26579">
    <property type="entry name" value="Ig_CFAP47"/>
    <property type="match status" value="1"/>
</dbReference>
<dbReference type="Pfam" id="PF00307">
    <property type="entry name" value="CH"/>
    <property type="match status" value="1"/>
</dbReference>
<dbReference type="CDD" id="cd21218">
    <property type="entry name" value="CH_PLS_FIM_rpt2"/>
    <property type="match status" value="1"/>
</dbReference>
<dbReference type="EMBL" id="CDSF01000079">
    <property type="protein sequence ID" value="CEO97586.1"/>
    <property type="molecule type" value="Genomic_DNA"/>
</dbReference>
<dbReference type="PANTHER" id="PTHR45912">
    <property type="entry name" value="CILIA- AND FLAGELLA-ASSOCIATED PROTEIN 47"/>
    <property type="match status" value="1"/>
</dbReference>
<feature type="region of interest" description="Disordered" evidence="6">
    <location>
        <begin position="2781"/>
        <end position="2801"/>
    </location>
</feature>
<protein>
    <recommendedName>
        <fullName evidence="7">Calponin-homology (CH) domain-containing protein</fullName>
    </recommendedName>
</protein>
<sequence length="2801" mass="303471">MADVADPATMPTATAPLKSVRIPAAFRVSPERVVFERSETSVVAVTIRNASAQTRHIRVMRPVSKRFTIVNHNEIPVRIASGLSSIIQIRQNPECDDADTTKDSPAVAAGELHDGNEGDTMPLVSSGDVFDEIAVITDVGKIVIPLRIRHSSSCVTMADAIDLGQIIVGNTATYVLPLKNVGKSEARFEAVDVGDGEDAFKVSPRSGVVPGNGGVAHVRIELEARQIGAVRRFLRWRLDDRDHRLDVSGEFVASSLDVIDADHDKATLSIDFGRVYYGTRSECLRRLFNNSPNACTFRVVLRDTSGIGISTTPSGEPESEATDAGPPVSSPTASMQQTAAPPALFVSPEEGVLSPYSSLPIKFRFRPRQADLQKGFASQIPEGAFTSYHVEVRIEAVDEERSVKVDLRGLAMAPLFSLSRSDMNFGSCPVRERRDTMVKIENRSADLPLPFAISRIPQFHCDPSKGTIPPLQARDVIVSFQPHQLGVFRGMLQLTVGVSRTVQFPVMGMSTEIGVHQAPSKSRRFIEPSPCPAFDDDEACLAALQRTKQALPSKDIGNPVVQFDDEYTFSTGQLIALKEQRDRYQRFLRTEAERRQSRRAVTCDDDSANSLPEPVIPLPRNREPLWLQYPMAGYAGWVANDPSGGASTASEAAVKDKVGKRFKSVPSTQAEVQDCSLKLSSRRLAKITFGPATIAFGTVCTESRTKRAFVVVNNLEEYIHVALTIDPDGPLRHTSPQAQVIPPGETAAFVICLTPEHVQDLRLVVPYTVNSAHVLNFTVTAQVTPMDLTMSTNLLQFTFAHDSLEFTTARRLILSNPCGAPARFSWVVPDPTLSFVPQSGTIAPHKDFDVHILYRPAIERALNAQCTLQIVGGPDKHLTCTSDAISARCSLSPATVDVGTVAVGVQTTTTTSIVNHGQHQAVFAVGPCPAEIIVQPQKGKIPPGQSLPLRIETCLSTPATVHEVIQIDVRGCPSIPLSIRCSAVLPTVSVVQDEIDFGSVTLSGRVTVDVSIVSTSPVTATVYLDLSAPLYNELRVSGPPAALMPASDSSPIGYISKYDLQRALVSSKDIAVGTSSASNGIEGPRIFRLTIAPGATVQFTLMFSPIVVGEHTIPLPLILAGMPSSYQGIRRMIHAQGLKPKVVLSSSTISFGERIVLRSGKTRSGGYTSSFTITNDDLSQVQWSLVGDNDPAADPIWRVEPAQGLLMKGDSSTVKVTFVPTTSGSFEKVLSLYLGASRAEPYMQVVLRGSAEHPMLKFDTIEMVLPVVPLGVRSEMRVVISNSGYDRVTVGYHLPKDTVHIPLEVSFPEGNTLGNERQSIPVVVTFLADRPTAFAAAIDFTDGDGNRFPLPVAGVSDNSVLSCWAFLSRRRYSLRSVEGHAITCVDLGPRAPAPVSAGLISSENIRPASEVTAAASILLRFLAAQNLLDLSVDGFPAELVSSGGEQVVRLVEFLSGRKLGKRDAQGDADLTARYDALLACLRSNGALLTTKAEHLGTSSVMLASTPFGSWERQALEKLYPSVSRLAWLDVLAQIVKVFLLGRVTAKTVGGPTIADRATTSNIFSPPECLLLAWLEHHCASRFPAAKRSVRNFDSDLRDGVVLAALMFTYQPHLKQLSSVSLDADGDEQKMLSNVQKVVSAMEESNLEFLLTPPAILSPNPRDMLLFVLYLFFTLPGFTPQSRVEFKGVVQKDILKNVVLRNPTASEIAYDVRLVGCPDFQVAAKSVVLGPRASESVAISFRGRFTREDAARLWFTPRRQLADRPPKALVRPMIFDLVSAVTASPTPHASLTVRAKLYDSMQVAVDVTNPFDRDCTFVVDATRQSVARNGPRLKNASASTPTVPPVVFPNAFAFDRKSVTVKKGATERLLGTFKPLCDGAHACQVNLCDDKVGELRIEVTGYVDGPNPFGDVLRVTCKENTSVVKEVPLTCANPLLERARPLPSSTKSSAKDEPKSAEFLPMPLTYACESSSPYAIIPRTITLSEKPSGSRAAKPKEGAAPSNEPGHQDDNVLRVTFRGGQPGTYPVEVTLRSELDVRVLQLEFLVQSEGMRAALEFEVAAGQLVRQLVPIVNNSDNEWRLTAEITGPGWSGPPAITVPKRSAGEYPLDFRPQWICQVEGALVLTNATNKQTYTFQLKGVSKEPLPVRFVQIKCNARESSEHTFTVENGGNDDVEYRVESDLPYVGGDSTLKVPARSRRDYRLVLTPQLGGQFSGSLTFVTADGQYQWFAVDVTASRPAAESTVSISAPLRQAATAELELSNPLGTPMSFDVRIEGDYLDGPDRLSLAPSSSATYALVYAPLRTGPASGSVHFVNPTIGEFWYELDLSCLEPEPVRLALLECEAGSQAAAKVTLANPTDEAVEVVPVSSQPKNFSVRPAHIQLPASGAFVAQIVYTPSTLNEVQSAEVRFSSGIAGDWVFHVSGVGLPPTALPPIRLVSPVRQRLSSLGQFRNPFDDPMRVHVSLVEDGTSNFHLFMKRTTARVAGQATLQIPFFYKPNDLARTTAQIVVEASSGLRWMYPLVGEADIHSADRQQFTCPARATLSKAITVGLPGVTEADIDRDTFTTDLRFVDCTPNDIAPATLSQSFSVGARAARPHLTPQGPVLQFDVAMTPLRSMTANALLVVSKSSGCQWTFDVRFVVSEPDVDDVIRITADLNQVGNVSFRLTNVASEPAPFQAAFSSDAPCQLSVHPTSGVLAPRDSLGTLFIVSFAPTAYGKVVVGRLQIRTADMEWAYEVRGSHPHYAPPRGRHTFSSFIDEATMKRLQSANSARAKNFLSDNIRAASSRRKPAPPGTARSRRL</sequence>
<evidence type="ECO:0000259" key="7">
    <source>
        <dbReference type="PROSITE" id="PS50021"/>
    </source>
</evidence>
<feature type="region of interest" description="Disordered" evidence="6">
    <location>
        <begin position="95"/>
        <end position="120"/>
    </location>
</feature>
<dbReference type="InterPro" id="IPR001715">
    <property type="entry name" value="CH_dom"/>
</dbReference>
<feature type="region of interest" description="Disordered" evidence="6">
    <location>
        <begin position="1984"/>
        <end position="2010"/>
    </location>
</feature>
<feature type="region of interest" description="Disordered" evidence="6">
    <location>
        <begin position="308"/>
        <end position="337"/>
    </location>
</feature>
<dbReference type="Pfam" id="PF24798">
    <property type="entry name" value="Ig-CFAP74_4th"/>
    <property type="match status" value="1"/>
</dbReference>
<keyword evidence="4" id="KW-0969">Cilium</keyword>
<dbReference type="SMART" id="SM00033">
    <property type="entry name" value="CH"/>
    <property type="match status" value="1"/>
</dbReference>
<keyword evidence="10" id="KW-1185">Reference proteome</keyword>
<comment type="subcellular location">
    <subcellularLocation>
        <location evidence="1">Cell projection</location>
        <location evidence="1">Cilium</location>
    </subcellularLocation>
    <subcellularLocation>
        <location evidence="2">Cytoplasm</location>
    </subcellularLocation>
</comment>
<dbReference type="Gene3D" id="2.60.40.10">
    <property type="entry name" value="Immunoglobulins"/>
    <property type="match status" value="7"/>
</dbReference>
<dbReference type="Pfam" id="PF22544">
    <property type="entry name" value="HYDIN_VesB_CFA65-like_Ig"/>
    <property type="match status" value="1"/>
</dbReference>
<gene>
    <name evidence="8" type="ORF">PBRA_000930</name>
    <name evidence="9" type="ORF">PLBR_LOCUS5102</name>
</gene>
<dbReference type="InterPro" id="IPR013783">
    <property type="entry name" value="Ig-like_fold"/>
</dbReference>
<dbReference type="GO" id="GO:0060271">
    <property type="term" value="P:cilium assembly"/>
    <property type="evidence" value="ECO:0007669"/>
    <property type="project" value="TreeGrafter"/>
</dbReference>
<evidence type="ECO:0000256" key="4">
    <source>
        <dbReference type="ARBA" id="ARBA00023069"/>
    </source>
</evidence>
<organism evidence="8 10">
    <name type="scientific">Plasmodiophora brassicae</name>
    <name type="common">Clubroot disease agent</name>
    <dbReference type="NCBI Taxonomy" id="37360"/>
    <lineage>
        <taxon>Eukaryota</taxon>
        <taxon>Sar</taxon>
        <taxon>Rhizaria</taxon>
        <taxon>Endomyxa</taxon>
        <taxon>Phytomyxea</taxon>
        <taxon>Plasmodiophorida</taxon>
        <taxon>Plasmodiophoridae</taxon>
        <taxon>Plasmodiophora</taxon>
    </lineage>
</organism>
<proteinExistence type="predicted"/>
<evidence type="ECO:0000256" key="5">
    <source>
        <dbReference type="ARBA" id="ARBA00023273"/>
    </source>
</evidence>
<evidence type="ECO:0000313" key="10">
    <source>
        <dbReference type="Proteomes" id="UP000039324"/>
    </source>
</evidence>
<dbReference type="OMA" id="PMTNEAK"/>
<dbReference type="EMBL" id="OVEO01000008">
    <property type="protein sequence ID" value="SPQ97887.1"/>
    <property type="molecule type" value="Genomic_DNA"/>
</dbReference>
<evidence type="ECO:0000256" key="2">
    <source>
        <dbReference type="ARBA" id="ARBA00004496"/>
    </source>
</evidence>
<dbReference type="Pfam" id="PF24529">
    <property type="entry name" value="CFAP47"/>
    <property type="match status" value="1"/>
</dbReference>
<dbReference type="OrthoDB" id="10060824at2759"/>
<evidence type="ECO:0000256" key="6">
    <source>
        <dbReference type="SAM" id="MobiDB-lite"/>
    </source>
</evidence>
<dbReference type="SUPFAM" id="SSF47576">
    <property type="entry name" value="Calponin-homology domain, CH-domain"/>
    <property type="match status" value="1"/>
</dbReference>
<accession>A0A0G4IR16</accession>
<dbReference type="PROSITE" id="PS50021">
    <property type="entry name" value="CH"/>
    <property type="match status" value="1"/>
</dbReference>
<evidence type="ECO:0000313" key="9">
    <source>
        <dbReference type="EMBL" id="SPQ97887.1"/>
    </source>
</evidence>
<dbReference type="GO" id="GO:0005737">
    <property type="term" value="C:cytoplasm"/>
    <property type="evidence" value="ECO:0007669"/>
    <property type="project" value="UniProtKB-SubCell"/>
</dbReference>
<dbReference type="InterPro" id="IPR036872">
    <property type="entry name" value="CH_dom_sf"/>
</dbReference>
<geneLocation type="mitochondrion" evidence="9"/>
<dbReference type="Proteomes" id="UP000039324">
    <property type="component" value="Unassembled WGS sequence"/>
</dbReference>
<dbReference type="Proteomes" id="UP000290189">
    <property type="component" value="Unassembled WGS sequence"/>
</dbReference>
<dbReference type="PANTHER" id="PTHR45912:SF3">
    <property type="entry name" value="CILIA- AND FLAGELLA-ASSOCIATED PROTEIN 47"/>
    <property type="match status" value="1"/>
</dbReference>
<evidence type="ECO:0000256" key="1">
    <source>
        <dbReference type="ARBA" id="ARBA00004138"/>
    </source>
</evidence>
<dbReference type="STRING" id="37360.A0A0G4IR16"/>
<dbReference type="InterPro" id="IPR056343">
    <property type="entry name" value="CFAP47_dom"/>
</dbReference>